<feature type="compositionally biased region" description="Low complexity" evidence="1">
    <location>
        <begin position="15"/>
        <end position="33"/>
    </location>
</feature>
<reference evidence="3" key="1">
    <citation type="submission" date="2002-02" db="EMBL/GenBank/DDBJ databases">
        <title>Oryza sativa nipponbare(GA3) genomic DNA, chromosome 6, PAC clone:P0001B01.</title>
        <authorList>
            <person name="Sasaki T."/>
            <person name="Matsumoto T."/>
            <person name="Yamamoto K."/>
        </authorList>
    </citation>
    <scope>NUCLEOTIDE SEQUENCE</scope>
</reference>
<feature type="compositionally biased region" description="Basic and acidic residues" evidence="1">
    <location>
        <begin position="207"/>
        <end position="224"/>
    </location>
</feature>
<accession>Q652Z0</accession>
<reference evidence="4" key="4">
    <citation type="journal article" date="2008" name="Nucleic Acids Res.">
        <title>The rice annotation project database (RAP-DB): 2008 update.</title>
        <authorList>
            <consortium name="The rice annotation project (RAP)"/>
        </authorList>
    </citation>
    <scope>GENOME REANNOTATION</scope>
    <source>
        <strain evidence="4">cv. Nipponbare</strain>
    </source>
</reference>
<evidence type="ECO:0000313" key="3">
    <source>
        <dbReference type="EMBL" id="BAD54198.1"/>
    </source>
</evidence>
<reference evidence="2" key="2">
    <citation type="submission" date="2002-06" db="EMBL/GenBank/DDBJ databases">
        <title>Oryza sativa nipponbare(GA3) genomic DNA, chromosome 6, BAC clone:OSJNBa0043B22.</title>
        <authorList>
            <person name="Sasaki T."/>
            <person name="Matsumoto T."/>
            <person name="Katayose Y."/>
        </authorList>
    </citation>
    <scope>NUCLEOTIDE SEQUENCE</scope>
</reference>
<gene>
    <name evidence="2" type="ORF">OSJNBa0043B22.37</name>
    <name evidence="3" type="ORF">P0001B01.17</name>
</gene>
<feature type="compositionally biased region" description="Basic residues" evidence="1">
    <location>
        <begin position="162"/>
        <end position="175"/>
    </location>
</feature>
<sequence length="262" mass="29723">MDATTSATGNDKRTTTTAANAGGEARTTWNTLLRCRRRRRRREMTSRRGGTADRRRRRRGRTMTTTKTGGVREEGRRGRGRSCRCDAEGDGDDVGRRTDEEQKPARGWEVLPAGEDTTPESFGRGDGEAGEEDDAAELREATARPTDAQARQQRRLVAVQWRQRHWTSTRTHFQRSPRETEGRLGERRRLRRRGWRRHGLPAWGGSRPREERGTAAENSADGHGKRLGKARPFWTVESTNQEGNKEEGKGIKRPQSILESHA</sequence>
<feature type="compositionally biased region" description="Basic and acidic residues" evidence="1">
    <location>
        <begin position="70"/>
        <end position="106"/>
    </location>
</feature>
<name>Q652Z0_ORYSJ</name>
<feature type="compositionally biased region" description="Basic and acidic residues" evidence="1">
    <location>
        <begin position="43"/>
        <end position="53"/>
    </location>
</feature>
<evidence type="ECO:0000256" key="1">
    <source>
        <dbReference type="SAM" id="MobiDB-lite"/>
    </source>
</evidence>
<dbReference type="AlphaFoldDB" id="Q652Z0"/>
<feature type="region of interest" description="Disordered" evidence="1">
    <location>
        <begin position="1"/>
        <end position="262"/>
    </location>
</feature>
<dbReference type="Proteomes" id="UP000000763">
    <property type="component" value="Chromosome 6"/>
</dbReference>
<organism evidence="2 4">
    <name type="scientific">Oryza sativa subsp. japonica</name>
    <name type="common">Rice</name>
    <dbReference type="NCBI Taxonomy" id="39947"/>
    <lineage>
        <taxon>Eukaryota</taxon>
        <taxon>Viridiplantae</taxon>
        <taxon>Streptophyta</taxon>
        <taxon>Embryophyta</taxon>
        <taxon>Tracheophyta</taxon>
        <taxon>Spermatophyta</taxon>
        <taxon>Magnoliopsida</taxon>
        <taxon>Liliopsida</taxon>
        <taxon>Poales</taxon>
        <taxon>Poaceae</taxon>
        <taxon>BOP clade</taxon>
        <taxon>Oryzoideae</taxon>
        <taxon>Oryzeae</taxon>
        <taxon>Oryzinae</taxon>
        <taxon>Oryza</taxon>
        <taxon>Oryza sativa</taxon>
    </lineage>
</organism>
<evidence type="ECO:0000313" key="4">
    <source>
        <dbReference type="Proteomes" id="UP000000763"/>
    </source>
</evidence>
<proteinExistence type="predicted"/>
<feature type="compositionally biased region" description="Basic residues" evidence="1">
    <location>
        <begin position="188"/>
        <end position="199"/>
    </location>
</feature>
<evidence type="ECO:0000313" key="2">
    <source>
        <dbReference type="EMBL" id="BAD46127.1"/>
    </source>
</evidence>
<reference evidence="4" key="3">
    <citation type="journal article" date="2005" name="Nature">
        <title>The map-based sequence of the rice genome.</title>
        <authorList>
            <consortium name="International rice genome sequencing project (IRGSP)"/>
            <person name="Matsumoto T."/>
            <person name="Wu J."/>
            <person name="Kanamori H."/>
            <person name="Katayose Y."/>
            <person name="Fujisawa M."/>
            <person name="Namiki N."/>
            <person name="Mizuno H."/>
            <person name="Yamamoto K."/>
            <person name="Antonio B.A."/>
            <person name="Baba T."/>
            <person name="Sakata K."/>
            <person name="Nagamura Y."/>
            <person name="Aoki H."/>
            <person name="Arikawa K."/>
            <person name="Arita K."/>
            <person name="Bito T."/>
            <person name="Chiden Y."/>
            <person name="Fujitsuka N."/>
            <person name="Fukunaka R."/>
            <person name="Hamada M."/>
            <person name="Harada C."/>
            <person name="Hayashi A."/>
            <person name="Hijishita S."/>
            <person name="Honda M."/>
            <person name="Hosokawa S."/>
            <person name="Ichikawa Y."/>
            <person name="Idonuma A."/>
            <person name="Iijima M."/>
            <person name="Ikeda M."/>
            <person name="Ikeno M."/>
            <person name="Ito K."/>
            <person name="Ito S."/>
            <person name="Ito T."/>
            <person name="Ito Y."/>
            <person name="Ito Y."/>
            <person name="Iwabuchi A."/>
            <person name="Kamiya K."/>
            <person name="Karasawa W."/>
            <person name="Kurita K."/>
            <person name="Katagiri S."/>
            <person name="Kikuta A."/>
            <person name="Kobayashi H."/>
            <person name="Kobayashi N."/>
            <person name="Machita K."/>
            <person name="Maehara T."/>
            <person name="Masukawa M."/>
            <person name="Mizubayashi T."/>
            <person name="Mukai Y."/>
            <person name="Nagasaki H."/>
            <person name="Nagata Y."/>
            <person name="Naito S."/>
            <person name="Nakashima M."/>
            <person name="Nakama Y."/>
            <person name="Nakamichi Y."/>
            <person name="Nakamura M."/>
            <person name="Meguro A."/>
            <person name="Negishi M."/>
            <person name="Ohta I."/>
            <person name="Ohta T."/>
            <person name="Okamoto M."/>
            <person name="Ono N."/>
            <person name="Saji S."/>
            <person name="Sakaguchi M."/>
            <person name="Sakai K."/>
            <person name="Shibata M."/>
            <person name="Shimokawa T."/>
            <person name="Song J."/>
            <person name="Takazaki Y."/>
            <person name="Terasawa K."/>
            <person name="Tsugane M."/>
            <person name="Tsuji K."/>
            <person name="Ueda S."/>
            <person name="Waki K."/>
            <person name="Yamagata H."/>
            <person name="Yamamoto M."/>
            <person name="Yamamoto S."/>
            <person name="Yamane H."/>
            <person name="Yoshiki S."/>
            <person name="Yoshihara R."/>
            <person name="Yukawa K."/>
            <person name="Zhong H."/>
            <person name="Yano M."/>
            <person name="Yuan Q."/>
            <person name="Ouyang S."/>
            <person name="Liu J."/>
            <person name="Jones K.M."/>
            <person name="Gansberger K."/>
            <person name="Moffat K."/>
            <person name="Hill J."/>
            <person name="Bera J."/>
            <person name="Fadrosh D."/>
            <person name="Jin S."/>
            <person name="Johri S."/>
            <person name="Kim M."/>
            <person name="Overton L."/>
            <person name="Reardon M."/>
            <person name="Tsitrin T."/>
            <person name="Vuong H."/>
            <person name="Weaver B."/>
            <person name="Ciecko A."/>
            <person name="Tallon L."/>
            <person name="Jackson J."/>
            <person name="Pai G."/>
            <person name="Aken S.V."/>
            <person name="Utterback T."/>
            <person name="Reidmuller S."/>
            <person name="Feldblyum T."/>
            <person name="Hsiao J."/>
            <person name="Zismann V."/>
            <person name="Iobst S."/>
            <person name="de Vazeille A.R."/>
            <person name="Buell C.R."/>
            <person name="Ying K."/>
            <person name="Li Y."/>
            <person name="Lu T."/>
            <person name="Huang Y."/>
            <person name="Zhao Q."/>
            <person name="Feng Q."/>
            <person name="Zhang L."/>
            <person name="Zhu J."/>
            <person name="Weng Q."/>
            <person name="Mu J."/>
            <person name="Lu Y."/>
            <person name="Fan D."/>
            <person name="Liu Y."/>
            <person name="Guan J."/>
            <person name="Zhang Y."/>
            <person name="Yu S."/>
            <person name="Liu X."/>
            <person name="Zhang Y."/>
            <person name="Hong G."/>
            <person name="Han B."/>
            <person name="Choisne N."/>
            <person name="Demange N."/>
            <person name="Orjeda G."/>
            <person name="Samain S."/>
            <person name="Cattolico L."/>
            <person name="Pelletier E."/>
            <person name="Couloux A."/>
            <person name="Segurens B."/>
            <person name="Wincker P."/>
            <person name="D'Hont A."/>
            <person name="Scarpelli C."/>
            <person name="Weissenbach J."/>
            <person name="Salanoubat M."/>
            <person name="Quetier F."/>
            <person name="Yu Y."/>
            <person name="Kim H.R."/>
            <person name="Rambo T."/>
            <person name="Currie J."/>
            <person name="Collura K."/>
            <person name="Luo M."/>
            <person name="Yang T."/>
            <person name="Ammiraju J.S.S."/>
            <person name="Engler F."/>
            <person name="Soderlund C."/>
            <person name="Wing R.A."/>
            <person name="Palmer L.E."/>
            <person name="de la Bastide M."/>
            <person name="Spiegel L."/>
            <person name="Nascimento L."/>
            <person name="Zutavern T."/>
            <person name="O'Shaughnessy A."/>
            <person name="Dike S."/>
            <person name="Dedhia N."/>
            <person name="Preston R."/>
            <person name="Balija V."/>
            <person name="McCombie W.R."/>
            <person name="Chow T."/>
            <person name="Chen H."/>
            <person name="Chung M."/>
            <person name="Chen C."/>
            <person name="Shaw J."/>
            <person name="Wu H."/>
            <person name="Hsiao K."/>
            <person name="Chao Y."/>
            <person name="Chu M."/>
            <person name="Cheng C."/>
            <person name="Hour A."/>
            <person name="Lee P."/>
            <person name="Lin S."/>
            <person name="Lin Y."/>
            <person name="Liou J."/>
            <person name="Liu S."/>
            <person name="Hsing Y."/>
            <person name="Raghuvanshi S."/>
            <person name="Mohanty A."/>
            <person name="Bharti A.K."/>
            <person name="Gaur A."/>
            <person name="Gupta V."/>
            <person name="Kumar D."/>
            <person name="Ravi V."/>
            <person name="Vij S."/>
            <person name="Kapur A."/>
            <person name="Khurana P."/>
            <person name="Khurana P."/>
            <person name="Khurana J.P."/>
            <person name="Tyagi A.K."/>
            <person name="Gaikwad K."/>
            <person name="Singh A."/>
            <person name="Dalal V."/>
            <person name="Srivastava S."/>
            <person name="Dixit A."/>
            <person name="Pal A.K."/>
            <person name="Ghazi I.A."/>
            <person name="Yadav M."/>
            <person name="Pandit A."/>
            <person name="Bhargava A."/>
            <person name="Sureshbabu K."/>
            <person name="Batra K."/>
            <person name="Sharma T.R."/>
            <person name="Mohapatra T."/>
            <person name="Singh N.K."/>
            <person name="Messing J."/>
            <person name="Nelson A.B."/>
            <person name="Fuks G."/>
            <person name="Kavchok S."/>
            <person name="Keizer G."/>
            <person name="Linton E."/>
            <person name="Llaca V."/>
            <person name="Song R."/>
            <person name="Tanyolac B."/>
            <person name="Young S."/>
            <person name="Ho-Il K."/>
            <person name="Hahn J.H."/>
            <person name="Sangsakoo G."/>
            <person name="Vanavichit A."/>
            <person name="de Mattos Luiz.A.T."/>
            <person name="Zimmer P.D."/>
            <person name="Malone G."/>
            <person name="Dellagostin O."/>
            <person name="de Oliveira A.C."/>
            <person name="Bevan M."/>
            <person name="Bancroft I."/>
            <person name="Minx P."/>
            <person name="Cordum H."/>
            <person name="Wilson R."/>
            <person name="Cheng Z."/>
            <person name="Jin W."/>
            <person name="Jiang J."/>
            <person name="Leong S.A."/>
            <person name="Iwama H."/>
            <person name="Gojobori T."/>
            <person name="Itoh T."/>
            <person name="Niimura Y."/>
            <person name="Fujii Y."/>
            <person name="Habara T."/>
            <person name="Sakai H."/>
            <person name="Sato Y."/>
            <person name="Wilson G."/>
            <person name="Kumar K."/>
            <person name="McCouch S."/>
            <person name="Juretic N."/>
            <person name="Hoen D."/>
            <person name="Wright S."/>
            <person name="Bruskiewich R."/>
            <person name="Bureau T."/>
            <person name="Miyao A."/>
            <person name="Hirochika H."/>
            <person name="Nishikawa T."/>
            <person name="Kadowaki K."/>
            <person name="Sugiura M."/>
            <person name="Burr B."/>
            <person name="Sasaki T."/>
        </authorList>
    </citation>
    <scope>NUCLEOTIDE SEQUENCE [LARGE SCALE GENOMIC DNA]</scope>
    <source>
        <strain evidence="4">cv. Nipponbare</strain>
    </source>
</reference>
<feature type="compositionally biased region" description="Low complexity" evidence="1">
    <location>
        <begin position="148"/>
        <end position="161"/>
    </location>
</feature>
<dbReference type="EMBL" id="AP005470">
    <property type="protein sequence ID" value="BAD46127.1"/>
    <property type="molecule type" value="Genomic_DNA"/>
</dbReference>
<protein>
    <submittedName>
        <fullName evidence="2">BKRF1 encodes EBNA-1 protein-like</fullName>
    </submittedName>
</protein>
<feature type="compositionally biased region" description="Basic and acidic residues" evidence="1">
    <location>
        <begin position="176"/>
        <end position="187"/>
    </location>
</feature>
<dbReference type="EMBL" id="AP004745">
    <property type="protein sequence ID" value="BAD54198.1"/>
    <property type="molecule type" value="Genomic_DNA"/>
</dbReference>